<name>A0A8B6CKB5_MYTGA</name>
<proteinExistence type="predicted"/>
<keyword evidence="2" id="KW-1185">Reference proteome</keyword>
<organism evidence="1 2">
    <name type="scientific">Mytilus galloprovincialis</name>
    <name type="common">Mediterranean mussel</name>
    <dbReference type="NCBI Taxonomy" id="29158"/>
    <lineage>
        <taxon>Eukaryota</taxon>
        <taxon>Metazoa</taxon>
        <taxon>Spiralia</taxon>
        <taxon>Lophotrochozoa</taxon>
        <taxon>Mollusca</taxon>
        <taxon>Bivalvia</taxon>
        <taxon>Autobranchia</taxon>
        <taxon>Pteriomorphia</taxon>
        <taxon>Mytilida</taxon>
        <taxon>Mytiloidea</taxon>
        <taxon>Mytilidae</taxon>
        <taxon>Mytilinae</taxon>
        <taxon>Mytilus</taxon>
    </lineage>
</organism>
<dbReference type="EMBL" id="UYJE01001863">
    <property type="protein sequence ID" value="VDI05862.1"/>
    <property type="molecule type" value="Genomic_DNA"/>
</dbReference>
<evidence type="ECO:0000313" key="2">
    <source>
        <dbReference type="Proteomes" id="UP000596742"/>
    </source>
</evidence>
<accession>A0A8B6CKB5</accession>
<dbReference type="AlphaFoldDB" id="A0A8B6CKB5"/>
<dbReference type="Proteomes" id="UP000596742">
    <property type="component" value="Unassembled WGS sequence"/>
</dbReference>
<comment type="caution">
    <text evidence="1">The sequence shown here is derived from an EMBL/GenBank/DDBJ whole genome shotgun (WGS) entry which is preliminary data.</text>
</comment>
<evidence type="ECO:0000313" key="1">
    <source>
        <dbReference type="EMBL" id="VDI05862.1"/>
    </source>
</evidence>
<gene>
    <name evidence="1" type="ORF">MGAL_10B063763</name>
</gene>
<dbReference type="OrthoDB" id="8929563at2759"/>
<reference evidence="1" key="1">
    <citation type="submission" date="2018-11" db="EMBL/GenBank/DDBJ databases">
        <authorList>
            <person name="Alioto T."/>
            <person name="Alioto T."/>
        </authorList>
    </citation>
    <scope>NUCLEOTIDE SEQUENCE</scope>
</reference>
<protein>
    <submittedName>
        <fullName evidence="1">Uncharacterized protein</fullName>
    </submittedName>
</protein>
<sequence length="83" mass="9680">MVQVYFFYTNRQLLLGDVENKCITSSQNLMIRFTEEEANTSDIARKVREQTSAIEDYILTDGKGNEIYDSEATRDTPESFYQH</sequence>